<dbReference type="GO" id="GO:0003676">
    <property type="term" value="F:nucleic acid binding"/>
    <property type="evidence" value="ECO:0007669"/>
    <property type="project" value="InterPro"/>
</dbReference>
<dbReference type="EMBL" id="LGGX01000007">
    <property type="protein sequence ID" value="KUK87126.1"/>
    <property type="molecule type" value="Genomic_DNA"/>
</dbReference>
<dbReference type="PANTHER" id="PTHR43542:SF1">
    <property type="entry name" value="METHYLTRANSFERASE"/>
    <property type="match status" value="1"/>
</dbReference>
<dbReference type="PANTHER" id="PTHR43542">
    <property type="entry name" value="METHYLTRANSFERASE"/>
    <property type="match status" value="1"/>
</dbReference>
<dbReference type="PROSITE" id="PS00092">
    <property type="entry name" value="N6_MTASE"/>
    <property type="match status" value="1"/>
</dbReference>
<keyword evidence="2 3" id="KW-0808">Transferase</keyword>
<name>A0A101I163_UNCT6</name>
<dbReference type="CDD" id="cd02440">
    <property type="entry name" value="AdoMet_MTases"/>
    <property type="match status" value="1"/>
</dbReference>
<keyword evidence="1 3" id="KW-0489">Methyltransferase</keyword>
<dbReference type="Pfam" id="PF03602">
    <property type="entry name" value="Cons_hypoth95"/>
    <property type="match status" value="1"/>
</dbReference>
<dbReference type="PATRIC" id="fig|1635277.3.peg.695"/>
<sequence>MGIRILGGSLKNRELLRKGIKKDFVRPTTAIVRKSIFDSIKDVKGFVVLDLFAGSGILGMEALSRGASKVIFIDKDRYLINNLRENLKKFDLLERSFIYNTDFENAVRVLEEKDEKFDLIFVDPPYRLTNIYKPLKLLSEKNILKKDGFIVNLSYLSEVVDVGNFKIFKEKSFGITRILFLKEL</sequence>
<evidence type="ECO:0000313" key="4">
    <source>
        <dbReference type="Proteomes" id="UP000053467"/>
    </source>
</evidence>
<comment type="caution">
    <text evidence="3">The sequence shown here is derived from an EMBL/GenBank/DDBJ whole genome shotgun (WGS) entry which is preliminary data.</text>
</comment>
<evidence type="ECO:0000256" key="1">
    <source>
        <dbReference type="ARBA" id="ARBA00022603"/>
    </source>
</evidence>
<dbReference type="InterPro" id="IPR004398">
    <property type="entry name" value="RNA_MeTrfase_RsmD"/>
</dbReference>
<evidence type="ECO:0000256" key="2">
    <source>
        <dbReference type="ARBA" id="ARBA00022679"/>
    </source>
</evidence>
<dbReference type="GO" id="GO:0031167">
    <property type="term" value="P:rRNA methylation"/>
    <property type="evidence" value="ECO:0007669"/>
    <property type="project" value="InterPro"/>
</dbReference>
<reference evidence="4" key="1">
    <citation type="journal article" date="2015" name="MBio">
        <title>Genome-Resolved Metagenomic Analysis Reveals Roles for Candidate Phyla and Other Microbial Community Members in Biogeochemical Transformations in Oil Reservoirs.</title>
        <authorList>
            <person name="Hu P."/>
            <person name="Tom L."/>
            <person name="Singh A."/>
            <person name="Thomas B.C."/>
            <person name="Baker B.J."/>
            <person name="Piceno Y.M."/>
            <person name="Andersen G.L."/>
            <person name="Banfield J.F."/>
        </authorList>
    </citation>
    <scope>NUCLEOTIDE SEQUENCE [LARGE SCALE GENOMIC DNA]</scope>
</reference>
<dbReference type="SUPFAM" id="SSF53335">
    <property type="entry name" value="S-adenosyl-L-methionine-dependent methyltransferases"/>
    <property type="match status" value="1"/>
</dbReference>
<gene>
    <name evidence="3" type="ORF">XE03_0922</name>
</gene>
<dbReference type="PIRSF" id="PIRSF004553">
    <property type="entry name" value="CHP00095"/>
    <property type="match status" value="1"/>
</dbReference>
<accession>A0A101I163</accession>
<dbReference type="Gene3D" id="3.40.50.150">
    <property type="entry name" value="Vaccinia Virus protein VP39"/>
    <property type="match status" value="1"/>
</dbReference>
<dbReference type="Proteomes" id="UP000053467">
    <property type="component" value="Unassembled WGS sequence"/>
</dbReference>
<proteinExistence type="predicted"/>
<dbReference type="GO" id="GO:0008168">
    <property type="term" value="F:methyltransferase activity"/>
    <property type="evidence" value="ECO:0007669"/>
    <property type="project" value="UniProtKB-KW"/>
</dbReference>
<dbReference type="NCBIfam" id="TIGR00095">
    <property type="entry name" value="16S rRNA (guanine(966)-N(2))-methyltransferase RsmD"/>
    <property type="match status" value="1"/>
</dbReference>
<evidence type="ECO:0000313" key="3">
    <source>
        <dbReference type="EMBL" id="KUK87126.1"/>
    </source>
</evidence>
<organism evidence="3 4">
    <name type="scientific">candidate division TA06 bacterium 34_109</name>
    <dbReference type="NCBI Taxonomy" id="1635277"/>
    <lineage>
        <taxon>Bacteria</taxon>
        <taxon>Bacteria division TA06</taxon>
    </lineage>
</organism>
<dbReference type="AlphaFoldDB" id="A0A101I163"/>
<dbReference type="InterPro" id="IPR029063">
    <property type="entry name" value="SAM-dependent_MTases_sf"/>
</dbReference>
<dbReference type="InterPro" id="IPR002052">
    <property type="entry name" value="DNA_methylase_N6_adenine_CS"/>
</dbReference>
<protein>
    <submittedName>
        <fullName evidence="3">RNA methyltransferase, RsmD family</fullName>
    </submittedName>
</protein>